<comment type="caution">
    <text evidence="1">The sequence shown here is derived from an EMBL/GenBank/DDBJ whole genome shotgun (WGS) entry which is preliminary data.</text>
</comment>
<organism evidence="1 2">
    <name type="scientific">Steroidobacter flavus</name>
    <dbReference type="NCBI Taxonomy" id="1842136"/>
    <lineage>
        <taxon>Bacteria</taxon>
        <taxon>Pseudomonadati</taxon>
        <taxon>Pseudomonadota</taxon>
        <taxon>Gammaproteobacteria</taxon>
        <taxon>Steroidobacterales</taxon>
        <taxon>Steroidobacteraceae</taxon>
        <taxon>Steroidobacter</taxon>
    </lineage>
</organism>
<dbReference type="Proteomes" id="UP001595904">
    <property type="component" value="Unassembled WGS sequence"/>
</dbReference>
<evidence type="ECO:0000313" key="1">
    <source>
        <dbReference type="EMBL" id="MFC4314953.1"/>
    </source>
</evidence>
<evidence type="ECO:0000313" key="2">
    <source>
        <dbReference type="Proteomes" id="UP001595904"/>
    </source>
</evidence>
<accession>A0ABV8T5I2</accession>
<protein>
    <submittedName>
        <fullName evidence="1">Uncharacterized protein</fullName>
    </submittedName>
</protein>
<sequence>MTNSLILPALIGSHPLGAMSSFGLLRLISSVDPLAKLAFVLRDDWVACIESSIYTNEGLLIQALERWLNSDDLDQALTWASDVRVQPAVYRAALKDGGGAKTTRSDFLCSLVADGALDTQKGLVKPSAFYMVSGQQSFLGGMREILAQTRRSAGAIFREAVFGPWRYQVRSHSLGWDPNTERLYALRSRAPSSEKPSCVAGAMLLAFWALPMMPALSHEGRPQTIGFSRRGREQSFRWPIFSKSIDASELTTLLQVGSKGWRGPQGMRSGIETVFESSRFEFGQGYAVLRPAQSIHARSLIG</sequence>
<proteinExistence type="predicted"/>
<gene>
    <name evidence="1" type="ORF">ACFPN2_38190</name>
</gene>
<reference evidence="2" key="1">
    <citation type="journal article" date="2019" name="Int. J. Syst. Evol. Microbiol.">
        <title>The Global Catalogue of Microorganisms (GCM) 10K type strain sequencing project: providing services to taxonomists for standard genome sequencing and annotation.</title>
        <authorList>
            <consortium name="The Broad Institute Genomics Platform"/>
            <consortium name="The Broad Institute Genome Sequencing Center for Infectious Disease"/>
            <person name="Wu L."/>
            <person name="Ma J."/>
        </authorList>
    </citation>
    <scope>NUCLEOTIDE SEQUENCE [LARGE SCALE GENOMIC DNA]</scope>
    <source>
        <strain evidence="2">CGMCC 1.10759</strain>
    </source>
</reference>
<dbReference type="RefSeq" id="WP_380606549.1">
    <property type="nucleotide sequence ID" value="NZ_JBHSDU010000015.1"/>
</dbReference>
<keyword evidence="2" id="KW-1185">Reference proteome</keyword>
<dbReference type="EMBL" id="JBHSDU010000015">
    <property type="protein sequence ID" value="MFC4314953.1"/>
    <property type="molecule type" value="Genomic_DNA"/>
</dbReference>
<name>A0ABV8T5I2_9GAMM</name>